<name>A0AC61TNG5_9CAUD</name>
<sequence length="39" mass="4287">MIDWPLVGLLVLAALVLVGVCLTYLGRLIEEEVSDPFND</sequence>
<dbReference type="Proteomes" id="UP000827525">
    <property type="component" value="Segment"/>
</dbReference>
<evidence type="ECO:0000313" key="2">
    <source>
        <dbReference type="Proteomes" id="UP000827525"/>
    </source>
</evidence>
<keyword evidence="2" id="KW-1185">Reference proteome</keyword>
<proteinExistence type="predicted"/>
<accession>A0AC61TNG5</accession>
<organism evidence="1 2">
    <name type="scientific">Ralstonia phage RpY2</name>
    <dbReference type="NCBI Taxonomy" id="2880950"/>
    <lineage>
        <taxon>Viruses</taxon>
        <taxon>Duplodnaviria</taxon>
        <taxon>Heunggongvirae</taxon>
        <taxon>Uroviricota</taxon>
        <taxon>Caudoviricetes</taxon>
        <taxon>Autographivirales</taxon>
        <taxon>Autotranscriptaviridae</taxon>
        <taxon>Serkorvirus</taxon>
        <taxon>Serkorvirus RpY2</taxon>
    </lineage>
</organism>
<evidence type="ECO:0000313" key="1">
    <source>
        <dbReference type="EMBL" id="UCR90917.1"/>
    </source>
</evidence>
<protein>
    <submittedName>
        <fullName evidence="1">Uncharacterized protein</fullName>
    </submittedName>
</protein>
<reference evidence="1 2" key="1">
    <citation type="journal article" date="2021" name="Curr. Microbiol.">
        <title>Complete Genome Sequence of a Novel Bacteriophage RpY1 Infecting Ralstonia solanacearum Strains.</title>
        <authorList>
            <person name="Lee S.Y."/>
            <person name="Thapa Magar R."/>
            <person name="Kim H.J."/>
            <person name="Choi K."/>
            <person name="Lee S.W."/>
        </authorList>
    </citation>
    <scope>NUCLEOTIDE SEQUENCE [LARGE SCALE GENOMIC DNA]</scope>
</reference>
<dbReference type="EMBL" id="OK318991">
    <property type="protein sequence ID" value="UCR90917.1"/>
    <property type="molecule type" value="Genomic_DNA"/>
</dbReference>